<comment type="caution">
    <text evidence="1">The sequence shown here is derived from an EMBL/GenBank/DDBJ whole genome shotgun (WGS) entry which is preliminary data.</text>
</comment>
<dbReference type="InterPro" id="IPR001920">
    <property type="entry name" value="Asp/Glu_race"/>
</dbReference>
<dbReference type="EMBL" id="JABCLB010000202">
    <property type="protein sequence ID" value="NMU81558.1"/>
    <property type="molecule type" value="Genomic_DNA"/>
</dbReference>
<reference evidence="1 2" key="1">
    <citation type="submission" date="2020-04" db="EMBL/GenBank/DDBJ databases">
        <title>Whole-genome sequencing of Vibrio spp. from China reveals different genetic environments of blaCTX-M-14 among diverse lineages.</title>
        <authorList>
            <person name="Zheng Z."/>
            <person name="Ye L."/>
            <person name="Chen S."/>
        </authorList>
    </citation>
    <scope>NUCLEOTIDE SEQUENCE [LARGE SCALE GENOMIC DNA]</scope>
    <source>
        <strain evidence="1 2">Vb0551</strain>
    </source>
</reference>
<sequence>GGAQQAIVLATQGTYDSGLYDAALAECGITALRPDADGRARLMQGIYDGVKQGDMDLAARCFGEVLAPLLQRHGDVPVIMGCTEIPLALPQSP</sequence>
<accession>A0A7Y0SE65</accession>
<proteinExistence type="predicted"/>
<dbReference type="SUPFAM" id="SSF53681">
    <property type="entry name" value="Aspartate/glutamate racemase"/>
    <property type="match status" value="1"/>
</dbReference>
<feature type="non-terminal residue" evidence="1">
    <location>
        <position position="1"/>
    </location>
</feature>
<dbReference type="InterPro" id="IPR015942">
    <property type="entry name" value="Asp/Glu/hydantoin_racemase"/>
</dbReference>
<dbReference type="Proteomes" id="UP000518904">
    <property type="component" value="Unassembled WGS sequence"/>
</dbReference>
<dbReference type="GO" id="GO:0047661">
    <property type="term" value="F:amino-acid racemase activity"/>
    <property type="evidence" value="ECO:0007669"/>
    <property type="project" value="InterPro"/>
</dbReference>
<evidence type="ECO:0000313" key="2">
    <source>
        <dbReference type="Proteomes" id="UP000518904"/>
    </source>
</evidence>
<gene>
    <name evidence="1" type="ORF">HKB16_01555</name>
</gene>
<protein>
    <submittedName>
        <fullName evidence="1">Aspartate racemase</fullName>
    </submittedName>
</protein>
<dbReference type="AlphaFoldDB" id="A0A7Y0SE65"/>
<feature type="non-terminal residue" evidence="1">
    <location>
        <position position="93"/>
    </location>
</feature>
<organism evidence="1 2">
    <name type="scientific">Vibrio parahaemolyticus</name>
    <dbReference type="NCBI Taxonomy" id="670"/>
    <lineage>
        <taxon>Bacteria</taxon>
        <taxon>Pseudomonadati</taxon>
        <taxon>Pseudomonadota</taxon>
        <taxon>Gammaproteobacteria</taxon>
        <taxon>Vibrionales</taxon>
        <taxon>Vibrionaceae</taxon>
        <taxon>Vibrio</taxon>
    </lineage>
</organism>
<dbReference type="Pfam" id="PF01177">
    <property type="entry name" value="Asp_Glu_race"/>
    <property type="match status" value="1"/>
</dbReference>
<dbReference type="Gene3D" id="3.40.50.1860">
    <property type="match status" value="1"/>
</dbReference>
<name>A0A7Y0SE65_VIBPH</name>
<evidence type="ECO:0000313" key="1">
    <source>
        <dbReference type="EMBL" id="NMU81558.1"/>
    </source>
</evidence>